<organism evidence="2 3">
    <name type="scientific">Agrobacterium phage OLIVR5</name>
    <dbReference type="NCBI Taxonomy" id="2723773"/>
    <lineage>
        <taxon>Viruses</taxon>
        <taxon>Duplodnaviria</taxon>
        <taxon>Heunggongvirae</taxon>
        <taxon>Uroviricota</taxon>
        <taxon>Caudoviricetes</taxon>
        <taxon>Pootjesviridae</taxon>
        <taxon>Heverleevirus</taxon>
        <taxon>Heverleevirus OLIVR5</taxon>
    </lineage>
</organism>
<evidence type="ECO:0000313" key="3">
    <source>
        <dbReference type="Proteomes" id="UP000671873"/>
    </source>
</evidence>
<evidence type="ECO:0000256" key="1">
    <source>
        <dbReference type="SAM" id="Phobius"/>
    </source>
</evidence>
<sequence length="51" mass="5503">MCIIIGALCLLGSTKVNYEFTVLLVTFPLIAAGITLALLTATKRNSFNDQE</sequence>
<evidence type="ECO:0000313" key="2">
    <source>
        <dbReference type="EMBL" id="QIW87696.1"/>
    </source>
</evidence>
<dbReference type="Proteomes" id="UP000671873">
    <property type="component" value="Segment"/>
</dbReference>
<dbReference type="EMBL" id="MT234342">
    <property type="protein sequence ID" value="QIW87696.1"/>
    <property type="molecule type" value="Genomic_DNA"/>
</dbReference>
<proteinExistence type="predicted"/>
<gene>
    <name evidence="2" type="ORF">Ab1vBOLIVR5_gp48c</name>
</gene>
<keyword evidence="3" id="KW-1185">Reference proteome</keyword>
<keyword evidence="1" id="KW-0472">Membrane</keyword>
<keyword evidence="1" id="KW-0812">Transmembrane</keyword>
<protein>
    <submittedName>
        <fullName evidence="2">Uncharacterized protein</fullName>
    </submittedName>
</protein>
<reference evidence="2 3" key="1">
    <citation type="submission" date="2020-03" db="EMBL/GenBank/DDBJ databases">
        <authorList>
            <person name="Holtappels D."/>
            <person name="Bomans J.P.J."/>
            <person name="Lavigne R."/>
            <person name="Wagemans J."/>
        </authorList>
    </citation>
    <scope>NUCLEOTIDE SEQUENCE [LARGE SCALE GENOMIC DNA]</scope>
    <source>
        <strain evidence="2 3">OLIVR5</strain>
    </source>
</reference>
<accession>A0A858MSI4</accession>
<name>A0A858MSI4_9CAUD</name>
<keyword evidence="1" id="KW-1133">Transmembrane helix</keyword>
<feature type="transmembrane region" description="Helical" evidence="1">
    <location>
        <begin position="20"/>
        <end position="41"/>
    </location>
</feature>